<sequence length="93" mass="10865">MCQNLDFEVARARRIQAVRGQILSKLQLEMPPKEEGVPHPYGVLHYEEMLCTREPVRQMATCEGRRSTALREDEEYYAKEVRRVEMLAFGHAD</sequence>
<comment type="caution">
    <text evidence="1">The sequence shown here is derived from an EMBL/GenBank/DDBJ whole genome shotgun (WGS) entry which is preliminary data.</text>
</comment>
<evidence type="ECO:0000313" key="2">
    <source>
        <dbReference type="Proteomes" id="UP000018936"/>
    </source>
</evidence>
<reference evidence="1 2" key="1">
    <citation type="journal article" date="2013" name="Proc. Natl. Acad. Sci. U.S.A.">
        <title>The king cobra genome reveals dynamic gene evolution and adaptation in the snake venom system.</title>
        <authorList>
            <person name="Vonk F.J."/>
            <person name="Casewell N.R."/>
            <person name="Henkel C.V."/>
            <person name="Heimberg A.M."/>
            <person name="Jansen H.J."/>
            <person name="McCleary R.J."/>
            <person name="Kerkkamp H.M."/>
            <person name="Vos R.A."/>
            <person name="Guerreiro I."/>
            <person name="Calvete J.J."/>
            <person name="Wuster W."/>
            <person name="Woods A.E."/>
            <person name="Logan J.M."/>
            <person name="Harrison R.A."/>
            <person name="Castoe T.A."/>
            <person name="de Koning A.P."/>
            <person name="Pollock D.D."/>
            <person name="Yandell M."/>
            <person name="Calderon D."/>
            <person name="Renjifo C."/>
            <person name="Currier R.B."/>
            <person name="Salgado D."/>
            <person name="Pla D."/>
            <person name="Sanz L."/>
            <person name="Hyder A.S."/>
            <person name="Ribeiro J.M."/>
            <person name="Arntzen J.W."/>
            <person name="van den Thillart G.E."/>
            <person name="Boetzer M."/>
            <person name="Pirovano W."/>
            <person name="Dirks R.P."/>
            <person name="Spaink H.P."/>
            <person name="Duboule D."/>
            <person name="McGlinn E."/>
            <person name="Kini R.M."/>
            <person name="Richardson M.K."/>
        </authorList>
    </citation>
    <scope>NUCLEOTIDE SEQUENCE</scope>
    <source>
        <tissue evidence="1">Blood</tissue>
    </source>
</reference>
<protein>
    <submittedName>
        <fullName evidence="1">Transforming growth factor beta-2</fullName>
    </submittedName>
</protein>
<dbReference type="EMBL" id="AZIM01005702">
    <property type="protein sequence ID" value="ETE59293.1"/>
    <property type="molecule type" value="Genomic_DNA"/>
</dbReference>
<dbReference type="Proteomes" id="UP000018936">
    <property type="component" value="Unassembled WGS sequence"/>
</dbReference>
<dbReference type="AlphaFoldDB" id="V8NCB7"/>
<feature type="non-terminal residue" evidence="1">
    <location>
        <position position="93"/>
    </location>
</feature>
<evidence type="ECO:0000313" key="1">
    <source>
        <dbReference type="EMBL" id="ETE59293.1"/>
    </source>
</evidence>
<name>V8NCB7_OPHHA</name>
<keyword evidence="2" id="KW-1185">Reference proteome</keyword>
<dbReference type="Gene3D" id="6.10.250.2330">
    <property type="match status" value="1"/>
</dbReference>
<accession>V8NCB7</accession>
<proteinExistence type="predicted"/>
<organism evidence="1 2">
    <name type="scientific">Ophiophagus hannah</name>
    <name type="common">King cobra</name>
    <name type="synonym">Naja hannah</name>
    <dbReference type="NCBI Taxonomy" id="8665"/>
    <lineage>
        <taxon>Eukaryota</taxon>
        <taxon>Metazoa</taxon>
        <taxon>Chordata</taxon>
        <taxon>Craniata</taxon>
        <taxon>Vertebrata</taxon>
        <taxon>Euteleostomi</taxon>
        <taxon>Lepidosauria</taxon>
        <taxon>Squamata</taxon>
        <taxon>Bifurcata</taxon>
        <taxon>Unidentata</taxon>
        <taxon>Episquamata</taxon>
        <taxon>Toxicofera</taxon>
        <taxon>Serpentes</taxon>
        <taxon>Colubroidea</taxon>
        <taxon>Elapidae</taxon>
        <taxon>Elapinae</taxon>
        <taxon>Ophiophagus</taxon>
    </lineage>
</organism>
<feature type="non-terminal residue" evidence="1">
    <location>
        <position position="1"/>
    </location>
</feature>
<dbReference type="OrthoDB" id="5949851at2759"/>
<gene>
    <name evidence="1" type="primary">TGFB2</name>
    <name evidence="1" type="ORF">L345_14979</name>
</gene>